<dbReference type="Pfam" id="PF04230">
    <property type="entry name" value="PS_pyruv_trans"/>
    <property type="match status" value="1"/>
</dbReference>
<evidence type="ECO:0000259" key="1">
    <source>
        <dbReference type="Pfam" id="PF04230"/>
    </source>
</evidence>
<evidence type="ECO:0000313" key="3">
    <source>
        <dbReference type="Proteomes" id="UP000427906"/>
    </source>
</evidence>
<dbReference type="AlphaFoldDB" id="A0A5K7YF05"/>
<reference evidence="2 3" key="1">
    <citation type="submission" date="2019-11" db="EMBL/GenBank/DDBJ databases">
        <title>Comparative genomics of hydrocarbon-degrading Desulfosarcina strains.</title>
        <authorList>
            <person name="Watanabe M."/>
            <person name="Kojima H."/>
            <person name="Fukui M."/>
        </authorList>
    </citation>
    <scope>NUCLEOTIDE SEQUENCE [LARGE SCALE GENOMIC DNA]</scope>
    <source>
        <strain evidence="2 3">PL12</strain>
    </source>
</reference>
<accession>A0A5K7YF05</accession>
<feature type="domain" description="Polysaccharide pyruvyl transferase" evidence="1">
    <location>
        <begin position="14"/>
        <end position="336"/>
    </location>
</feature>
<dbReference type="EMBL" id="AP021874">
    <property type="protein sequence ID" value="BBO67035.1"/>
    <property type="molecule type" value="Genomic_DNA"/>
</dbReference>
<protein>
    <recommendedName>
        <fullName evidence="1">Polysaccharide pyruvyl transferase domain-containing protein</fullName>
    </recommendedName>
</protein>
<dbReference type="OrthoDB" id="1814359at2"/>
<dbReference type="RefSeq" id="WP_155315338.1">
    <property type="nucleotide sequence ID" value="NZ_AP021874.1"/>
</dbReference>
<proteinExistence type="predicted"/>
<name>A0A5K7YF05_9BACT</name>
<evidence type="ECO:0000313" key="2">
    <source>
        <dbReference type="EMBL" id="BBO67035.1"/>
    </source>
</evidence>
<dbReference type="PANTHER" id="PTHR36836:SF1">
    <property type="entry name" value="COLANIC ACID BIOSYNTHESIS PROTEIN WCAK"/>
    <property type="match status" value="1"/>
</dbReference>
<organism evidence="2 3">
    <name type="scientific">Desulfosarcina alkanivorans</name>
    <dbReference type="NCBI Taxonomy" id="571177"/>
    <lineage>
        <taxon>Bacteria</taxon>
        <taxon>Pseudomonadati</taxon>
        <taxon>Thermodesulfobacteriota</taxon>
        <taxon>Desulfobacteria</taxon>
        <taxon>Desulfobacterales</taxon>
        <taxon>Desulfosarcinaceae</taxon>
        <taxon>Desulfosarcina</taxon>
    </lineage>
</organism>
<keyword evidence="3" id="KW-1185">Reference proteome</keyword>
<dbReference type="InterPro" id="IPR007345">
    <property type="entry name" value="Polysacch_pyruvyl_Trfase"/>
</dbReference>
<dbReference type="Proteomes" id="UP000427906">
    <property type="component" value="Chromosome"/>
</dbReference>
<gene>
    <name evidence="2" type="ORF">DSCA_09650</name>
</gene>
<dbReference type="KEGG" id="dalk:DSCA_09650"/>
<dbReference type="PANTHER" id="PTHR36836">
    <property type="entry name" value="COLANIC ACID BIOSYNTHESIS PROTEIN WCAK"/>
    <property type="match status" value="1"/>
</dbReference>
<sequence length="407" mass="45948">MKKIFLTGQRSFHNRGCEAIVRSTAGLLNRAFKNVEILVPSDSLSYDEGQWPDANEDGVRFVPSGFPSFARYWVNLQRLPIPSLKKAGWPFPLPRAYRDMLSGVDAVFSVGGDNYSLDYRLPTPLLAMDGHAMDMGKPVVLWGASVGPFDAEPYFVPIIKDHLKRMRLIAVRESVSESYLCSAFGLTNVIRVPDPAFLLKEEPVDIENFWPGEPGDGVLGINISSVINRYRKAGNDLRKDLSHFINQIFKETNFSVLLIPHVITDNDSNNNDAVFMNPIFKNLKHYHKRIEMMDDSLNASQIKYVIGKCRFMIGARTHSTIAAMSSCIPTISIAYSVKAKGINKDLFGHLNYVLDSQETNDTSLWKTFKKLIQDEQACKNKLYEKMKSIRNYSETAVLRLSETLSSF</sequence>